<feature type="domain" description="HTH-type transcriptional regulator MT1864/Rv1816-like C-terminal" evidence="3">
    <location>
        <begin position="98"/>
        <end position="199"/>
    </location>
</feature>
<keyword evidence="1" id="KW-0805">Transcription regulation</keyword>
<dbReference type="AlphaFoldDB" id="A0A2N8ZB99"/>
<gene>
    <name evidence="4" type="ORF">VTAP4600_A1179</name>
</gene>
<dbReference type="InterPro" id="IPR025996">
    <property type="entry name" value="MT1864/Rv1816-like_C"/>
</dbReference>
<organism evidence="4 5">
    <name type="scientific">Vibrio tapetis subsp. tapetis</name>
    <dbReference type="NCBI Taxonomy" id="1671868"/>
    <lineage>
        <taxon>Bacteria</taxon>
        <taxon>Pseudomonadati</taxon>
        <taxon>Pseudomonadota</taxon>
        <taxon>Gammaproteobacteria</taxon>
        <taxon>Vibrionales</taxon>
        <taxon>Vibrionaceae</taxon>
        <taxon>Vibrio</taxon>
    </lineage>
</organism>
<reference evidence="4 5" key="1">
    <citation type="submission" date="2017-10" db="EMBL/GenBank/DDBJ databases">
        <authorList>
            <person name="Banno H."/>
            <person name="Chua N.-H."/>
        </authorList>
    </citation>
    <scope>NUCLEOTIDE SEQUENCE [LARGE SCALE GENOMIC DNA]</scope>
    <source>
        <strain evidence="4">Vibrio tapetis CECT4600</strain>
    </source>
</reference>
<dbReference type="InterPro" id="IPR009057">
    <property type="entry name" value="Homeodomain-like_sf"/>
</dbReference>
<dbReference type="Gene3D" id="1.10.357.10">
    <property type="entry name" value="Tetracycline Repressor, domain 2"/>
    <property type="match status" value="1"/>
</dbReference>
<dbReference type="EMBL" id="LT960611">
    <property type="protein sequence ID" value="SON49158.1"/>
    <property type="molecule type" value="Genomic_DNA"/>
</dbReference>
<protein>
    <submittedName>
        <fullName evidence="4">Putative transcriptional regulator</fullName>
    </submittedName>
</protein>
<evidence type="ECO:0000256" key="1">
    <source>
        <dbReference type="ARBA" id="ARBA00023015"/>
    </source>
</evidence>
<evidence type="ECO:0000259" key="3">
    <source>
        <dbReference type="Pfam" id="PF13305"/>
    </source>
</evidence>
<keyword evidence="5" id="KW-1185">Reference proteome</keyword>
<dbReference type="KEGG" id="vta:A1179"/>
<sequence length="208" mass="23633">MNIVHFIKRPMARRNDHTREELVAITLNQVKLFLNEHPHHELSLRKIATKIGYVPSTLVNVFGSYNLLLLQAVAQTLDELAELAELAVSDSQGATDALHKLAYCYHDFAVEHPHRWQLIFQHTMNGEELPEWQSTRIDKMTGMLEGLVAMHTNSHSHEQVLEASRVLWAGVHGITLLSVDDKFFSSTPMDGRLLIDSLLSNYLSSWQA</sequence>
<proteinExistence type="predicted"/>
<evidence type="ECO:0000313" key="4">
    <source>
        <dbReference type="EMBL" id="SON49158.1"/>
    </source>
</evidence>
<name>A0A2N8ZB99_9VIBR</name>
<dbReference type="Pfam" id="PF13305">
    <property type="entry name" value="TetR_C_33"/>
    <property type="match status" value="1"/>
</dbReference>
<dbReference type="Proteomes" id="UP000235828">
    <property type="component" value="Chromosome A"/>
</dbReference>
<keyword evidence="2" id="KW-0804">Transcription</keyword>
<evidence type="ECO:0000256" key="2">
    <source>
        <dbReference type="ARBA" id="ARBA00023163"/>
    </source>
</evidence>
<accession>A0A2N8ZB99</accession>
<dbReference type="SUPFAM" id="SSF48498">
    <property type="entry name" value="Tetracyclin repressor-like, C-terminal domain"/>
    <property type="match status" value="1"/>
</dbReference>
<dbReference type="InterPro" id="IPR036271">
    <property type="entry name" value="Tet_transcr_reg_TetR-rel_C_sf"/>
</dbReference>
<dbReference type="SUPFAM" id="SSF46689">
    <property type="entry name" value="Homeodomain-like"/>
    <property type="match status" value="1"/>
</dbReference>
<evidence type="ECO:0000313" key="5">
    <source>
        <dbReference type="Proteomes" id="UP000235828"/>
    </source>
</evidence>